<dbReference type="RefSeq" id="WP_229670461.1">
    <property type="nucleotide sequence ID" value="NZ_BMMZ01000014.1"/>
</dbReference>
<evidence type="ECO:0000313" key="4">
    <source>
        <dbReference type="EMBL" id="GGL79851.1"/>
    </source>
</evidence>
<evidence type="ECO:0000313" key="5">
    <source>
        <dbReference type="Proteomes" id="UP000613840"/>
    </source>
</evidence>
<feature type="region of interest" description="Disordered" evidence="2">
    <location>
        <begin position="1"/>
        <end position="37"/>
    </location>
</feature>
<dbReference type="GO" id="GO:0003700">
    <property type="term" value="F:DNA-binding transcription factor activity"/>
    <property type="evidence" value="ECO:0007669"/>
    <property type="project" value="InterPro"/>
</dbReference>
<dbReference type="InterPro" id="IPR000835">
    <property type="entry name" value="HTH_MarR-typ"/>
</dbReference>
<dbReference type="Proteomes" id="UP000613840">
    <property type="component" value="Unassembled WGS sequence"/>
</dbReference>
<keyword evidence="5" id="KW-1185">Reference proteome</keyword>
<comment type="caution">
    <text evidence="4">The sequence shown here is derived from an EMBL/GenBank/DDBJ whole genome shotgun (WGS) entry which is preliminary data.</text>
</comment>
<dbReference type="InterPro" id="IPR043129">
    <property type="entry name" value="ATPase_NBD"/>
</dbReference>
<name>A0A917SGS6_9ACTN</name>
<organism evidence="4 5">
    <name type="scientific">Microlunatus endophyticus</name>
    <dbReference type="NCBI Taxonomy" id="1716077"/>
    <lineage>
        <taxon>Bacteria</taxon>
        <taxon>Bacillati</taxon>
        <taxon>Actinomycetota</taxon>
        <taxon>Actinomycetes</taxon>
        <taxon>Propionibacteriales</taxon>
        <taxon>Propionibacteriaceae</taxon>
        <taxon>Microlunatus</taxon>
    </lineage>
</organism>
<gene>
    <name evidence="4" type="ORF">GCM10011575_42670</name>
</gene>
<protein>
    <recommendedName>
        <fullName evidence="3">HTH marR-type domain-containing protein</fullName>
    </recommendedName>
</protein>
<dbReference type="SUPFAM" id="SSF46785">
    <property type="entry name" value="Winged helix' DNA-binding domain"/>
    <property type="match status" value="1"/>
</dbReference>
<dbReference type="Gene3D" id="3.30.420.40">
    <property type="match status" value="2"/>
</dbReference>
<dbReference type="EMBL" id="BMMZ01000014">
    <property type="protein sequence ID" value="GGL79851.1"/>
    <property type="molecule type" value="Genomic_DNA"/>
</dbReference>
<proteinExistence type="inferred from homology"/>
<dbReference type="Pfam" id="PF12802">
    <property type="entry name" value="MarR_2"/>
    <property type="match status" value="1"/>
</dbReference>
<dbReference type="InterPro" id="IPR011991">
    <property type="entry name" value="ArsR-like_HTH"/>
</dbReference>
<evidence type="ECO:0000256" key="2">
    <source>
        <dbReference type="SAM" id="MobiDB-lite"/>
    </source>
</evidence>
<feature type="compositionally biased region" description="Polar residues" evidence="2">
    <location>
        <begin position="19"/>
        <end position="33"/>
    </location>
</feature>
<evidence type="ECO:0000256" key="1">
    <source>
        <dbReference type="ARBA" id="ARBA00006479"/>
    </source>
</evidence>
<feature type="domain" description="HTH marR-type" evidence="3">
    <location>
        <begin position="72"/>
        <end position="125"/>
    </location>
</feature>
<dbReference type="PANTHER" id="PTHR18964:SF173">
    <property type="entry name" value="GLUCOKINASE"/>
    <property type="match status" value="1"/>
</dbReference>
<dbReference type="CDD" id="cd00090">
    <property type="entry name" value="HTH_ARSR"/>
    <property type="match status" value="1"/>
</dbReference>
<reference evidence="4" key="2">
    <citation type="submission" date="2020-09" db="EMBL/GenBank/DDBJ databases">
        <authorList>
            <person name="Sun Q."/>
            <person name="Zhou Y."/>
        </authorList>
    </citation>
    <scope>NUCLEOTIDE SEQUENCE</scope>
    <source>
        <strain evidence="4">CGMCC 4.7306</strain>
    </source>
</reference>
<dbReference type="SUPFAM" id="SSF53067">
    <property type="entry name" value="Actin-like ATPase domain"/>
    <property type="match status" value="1"/>
</dbReference>
<dbReference type="InterPro" id="IPR036390">
    <property type="entry name" value="WH_DNA-bd_sf"/>
</dbReference>
<evidence type="ECO:0000259" key="3">
    <source>
        <dbReference type="Pfam" id="PF12802"/>
    </source>
</evidence>
<dbReference type="InterPro" id="IPR036388">
    <property type="entry name" value="WH-like_DNA-bd_sf"/>
</dbReference>
<dbReference type="Pfam" id="PF00480">
    <property type="entry name" value="ROK"/>
    <property type="match status" value="1"/>
</dbReference>
<reference evidence="4" key="1">
    <citation type="journal article" date="2014" name="Int. J. Syst. Evol. Microbiol.">
        <title>Complete genome sequence of Corynebacterium casei LMG S-19264T (=DSM 44701T), isolated from a smear-ripened cheese.</title>
        <authorList>
            <consortium name="US DOE Joint Genome Institute (JGI-PGF)"/>
            <person name="Walter F."/>
            <person name="Albersmeier A."/>
            <person name="Kalinowski J."/>
            <person name="Ruckert C."/>
        </authorList>
    </citation>
    <scope>NUCLEOTIDE SEQUENCE</scope>
    <source>
        <strain evidence="4">CGMCC 4.7306</strain>
    </source>
</reference>
<dbReference type="PANTHER" id="PTHR18964">
    <property type="entry name" value="ROK (REPRESSOR, ORF, KINASE) FAMILY"/>
    <property type="match status" value="1"/>
</dbReference>
<dbReference type="Gene3D" id="1.10.10.10">
    <property type="entry name" value="Winged helix-like DNA-binding domain superfamily/Winged helix DNA-binding domain"/>
    <property type="match status" value="1"/>
</dbReference>
<accession>A0A917SGS6</accession>
<dbReference type="AlphaFoldDB" id="A0A917SGS6"/>
<dbReference type="InterPro" id="IPR000600">
    <property type="entry name" value="ROK"/>
</dbReference>
<sequence length="455" mass="47915">MIEARDAGGPVEAMRSGPSGRSGQGFSALQEPTTPQPVLRRLTTGRVARISDRGAQAAAYQGANQYDLGLFNEYRIIETIRQAGTISRTEISEQTGLTQQAVSRILRTLLDRGLVAEAEQERAERLGKPRTPVRLRAEAAYAAGVLVDPESLTCVLADLDGEVIQRRRLSLTARTSPSRLVAEIDKRIAAMIRAAAIAPASFLGVGVATPGPITPDGELLDLPLSEAWRNVPLRQLLAERLNCPVVVDKDGQAAAIGERWIGRTQRSGDFAFLYFGTGIGSGLVLNGDAYRGVSSNAGEFGQLCAIRTGNLDASGQPQLVRECNPTLALPAIAKELGYRGTATSYREMCAEVGAGDPAAVAAARQIADVISVGAVALIDLLDLPLVVVGGPAFEPELAEIMLTAISRAVNTAPTAHAARQVAVERSLLNEVGALGAASTIFHEAFTPSAGRAARP</sequence>
<comment type="similarity">
    <text evidence="1">Belongs to the ROK (NagC/XylR) family.</text>
</comment>